<proteinExistence type="inferred from homology"/>
<keyword evidence="5" id="KW-0732">Signal</keyword>
<dbReference type="PANTHER" id="PTHR31263:SF44">
    <property type="entry name" value="OS04G0481200 PROTEIN"/>
    <property type="match status" value="1"/>
</dbReference>
<keyword evidence="3 4" id="KW-0326">Glycosidase</keyword>
<dbReference type="PANTHER" id="PTHR31263">
    <property type="entry name" value="CELLULASE FAMILY PROTEIN (AFU_ORTHOLOGUE AFUA_5G14560)"/>
    <property type="match status" value="1"/>
</dbReference>
<feature type="chain" id="PRO_5032895938" description="Glycoside hydrolase family 5 domain-containing protein" evidence="5">
    <location>
        <begin position="19"/>
        <end position="561"/>
    </location>
</feature>
<evidence type="ECO:0000256" key="5">
    <source>
        <dbReference type="SAM" id="SignalP"/>
    </source>
</evidence>
<dbReference type="Pfam" id="PF00150">
    <property type="entry name" value="Cellulase"/>
    <property type="match status" value="1"/>
</dbReference>
<dbReference type="SUPFAM" id="SSF50370">
    <property type="entry name" value="Ricin B-like lectins"/>
    <property type="match status" value="1"/>
</dbReference>
<evidence type="ECO:0000313" key="7">
    <source>
        <dbReference type="EMBL" id="DAD30750.1"/>
    </source>
</evidence>
<keyword evidence="8" id="KW-1185">Reference proteome</keyword>
<name>A0A822YDW1_NELNU</name>
<accession>A0A822YDW1</accession>
<dbReference type="SUPFAM" id="SSF51445">
    <property type="entry name" value="(Trans)glycosidases"/>
    <property type="match status" value="1"/>
</dbReference>
<dbReference type="InterPro" id="IPR017853">
    <property type="entry name" value="GH"/>
</dbReference>
<keyword evidence="2 4" id="KW-0378">Hydrolase</keyword>
<evidence type="ECO:0000259" key="6">
    <source>
        <dbReference type="Pfam" id="PF00150"/>
    </source>
</evidence>
<dbReference type="GO" id="GO:0004553">
    <property type="term" value="F:hydrolase activity, hydrolyzing O-glycosyl compounds"/>
    <property type="evidence" value="ECO:0007669"/>
    <property type="project" value="InterPro"/>
</dbReference>
<dbReference type="Gene3D" id="2.80.10.50">
    <property type="match status" value="1"/>
</dbReference>
<dbReference type="Proteomes" id="UP000607653">
    <property type="component" value="Unassembled WGS sequence"/>
</dbReference>
<feature type="domain" description="Glycoside hydrolase family 5" evidence="6">
    <location>
        <begin position="95"/>
        <end position="372"/>
    </location>
</feature>
<feature type="signal peptide" evidence="5">
    <location>
        <begin position="1"/>
        <end position="18"/>
    </location>
</feature>
<reference evidence="7 8" key="1">
    <citation type="journal article" date="2020" name="Mol. Biol. Evol.">
        <title>Distinct Expression and Methylation Patterns for Genes with Different Fates following a Single Whole-Genome Duplication in Flowering Plants.</title>
        <authorList>
            <person name="Shi T."/>
            <person name="Rahmani R.S."/>
            <person name="Gugger P.F."/>
            <person name="Wang M."/>
            <person name="Li H."/>
            <person name="Zhang Y."/>
            <person name="Li Z."/>
            <person name="Wang Q."/>
            <person name="Van de Peer Y."/>
            <person name="Marchal K."/>
            <person name="Chen J."/>
        </authorList>
    </citation>
    <scope>NUCLEOTIDE SEQUENCE [LARGE SCALE GENOMIC DNA]</scope>
    <source>
        <tissue evidence="7">Leaf</tissue>
    </source>
</reference>
<sequence length="561" mass="62825">MKIKLLFLLVVCFHVLNPNVLLPEQPAIATALPLYTDSRWIVDESGKRVKLACANWVSHLQPVLAEGLNRQPLDVISKWIVSMGFNCIRLTWPLWVATNDTLASLTVQQSFESLGLLESIGAIRVNNPSMLNLTIIQAFQAVVSNLGKNGVMVIIDNHISQPGWCCANRDGNGFFGDIYFDPDLWIKGLTRMATLFNGTSNVIGMSLRNELRGPKQNVSVWYKNYYFSFLNVNSIITSSSFIRYMQQGAEAVHRANPDVLTILSGLDYDKDLHFLRNQPLNLSFTRKLVFELHWYSFSDGDAWSTGNPNQVCGRVVNALKDKILFVLDQGYPLFVSEFGIDLRGGSLADNRYSNCIFGVAAELDFDWALWAFMGSYYLREGVMGLDEVYAVMNWGWSGPRNSTFLRRLSALQSPFRGAGLDEVAPYQILYHPLTGLCVQRGSFKKPLDLKLGSCAESAQWMYTPEMTLAVNGTTVLCLQADGLGRRAKLRGDCSSPATKWKPISDSRMHLSTTLPTNSTACLDIDSKNNIIASRCQCLWGDASCDPASQWFKIIYSTIRRY</sequence>
<dbReference type="InterPro" id="IPR035992">
    <property type="entry name" value="Ricin_B-like_lectins"/>
</dbReference>
<evidence type="ECO:0000256" key="2">
    <source>
        <dbReference type="ARBA" id="ARBA00022801"/>
    </source>
</evidence>
<comment type="caution">
    <text evidence="7">The sequence shown here is derived from an EMBL/GenBank/DDBJ whole genome shotgun (WGS) entry which is preliminary data.</text>
</comment>
<organism evidence="7 8">
    <name type="scientific">Nelumbo nucifera</name>
    <name type="common">Sacred lotus</name>
    <dbReference type="NCBI Taxonomy" id="4432"/>
    <lineage>
        <taxon>Eukaryota</taxon>
        <taxon>Viridiplantae</taxon>
        <taxon>Streptophyta</taxon>
        <taxon>Embryophyta</taxon>
        <taxon>Tracheophyta</taxon>
        <taxon>Spermatophyta</taxon>
        <taxon>Magnoliopsida</taxon>
        <taxon>Proteales</taxon>
        <taxon>Nelumbonaceae</taxon>
        <taxon>Nelumbo</taxon>
    </lineage>
</organism>
<evidence type="ECO:0000256" key="3">
    <source>
        <dbReference type="ARBA" id="ARBA00023295"/>
    </source>
</evidence>
<evidence type="ECO:0000256" key="4">
    <source>
        <dbReference type="RuleBase" id="RU361153"/>
    </source>
</evidence>
<gene>
    <name evidence="7" type="ORF">HUJ06_009601</name>
</gene>
<protein>
    <recommendedName>
        <fullName evidence="6">Glycoside hydrolase family 5 domain-containing protein</fullName>
    </recommendedName>
</protein>
<dbReference type="InterPro" id="IPR001547">
    <property type="entry name" value="Glyco_hydro_5"/>
</dbReference>
<evidence type="ECO:0000256" key="1">
    <source>
        <dbReference type="ARBA" id="ARBA00005641"/>
    </source>
</evidence>
<dbReference type="GO" id="GO:0000272">
    <property type="term" value="P:polysaccharide catabolic process"/>
    <property type="evidence" value="ECO:0007669"/>
    <property type="project" value="InterPro"/>
</dbReference>
<dbReference type="AlphaFoldDB" id="A0A822YDW1"/>
<comment type="similarity">
    <text evidence="1 4">Belongs to the glycosyl hydrolase 5 (cellulase A) family.</text>
</comment>
<dbReference type="EMBL" id="DUZY01000003">
    <property type="protein sequence ID" value="DAD30750.1"/>
    <property type="molecule type" value="Genomic_DNA"/>
</dbReference>
<dbReference type="Gene3D" id="3.20.20.80">
    <property type="entry name" value="Glycosidases"/>
    <property type="match status" value="1"/>
</dbReference>
<evidence type="ECO:0000313" key="8">
    <source>
        <dbReference type="Proteomes" id="UP000607653"/>
    </source>
</evidence>